<organism evidence="1 2">
    <name type="scientific">Ramlibacter alkalitolerans</name>
    <dbReference type="NCBI Taxonomy" id="2039631"/>
    <lineage>
        <taxon>Bacteria</taxon>
        <taxon>Pseudomonadati</taxon>
        <taxon>Pseudomonadota</taxon>
        <taxon>Betaproteobacteria</taxon>
        <taxon>Burkholderiales</taxon>
        <taxon>Comamonadaceae</taxon>
        <taxon>Ramlibacter</taxon>
    </lineage>
</organism>
<keyword evidence="2" id="KW-1185">Reference proteome</keyword>
<evidence type="ECO:0008006" key="3">
    <source>
        <dbReference type="Google" id="ProtNLM"/>
    </source>
</evidence>
<evidence type="ECO:0000313" key="2">
    <source>
        <dbReference type="Proteomes" id="UP000622707"/>
    </source>
</evidence>
<dbReference type="Proteomes" id="UP000622707">
    <property type="component" value="Unassembled WGS sequence"/>
</dbReference>
<proteinExistence type="predicted"/>
<dbReference type="RefSeq" id="WP_201687894.1">
    <property type="nucleotide sequence ID" value="NZ_JAEQND010000003.1"/>
</dbReference>
<accession>A0ABS1JL62</accession>
<evidence type="ECO:0000313" key="1">
    <source>
        <dbReference type="EMBL" id="MBL0424651.1"/>
    </source>
</evidence>
<dbReference type="PROSITE" id="PS51257">
    <property type="entry name" value="PROKAR_LIPOPROTEIN"/>
    <property type="match status" value="1"/>
</dbReference>
<comment type="caution">
    <text evidence="1">The sequence shown here is derived from an EMBL/GenBank/DDBJ whole genome shotgun (WGS) entry which is preliminary data.</text>
</comment>
<gene>
    <name evidence="1" type="ORF">JI746_05970</name>
</gene>
<protein>
    <recommendedName>
        <fullName evidence="3">PEGA domain-containing protein</fullName>
    </recommendedName>
</protein>
<dbReference type="EMBL" id="JAEQND010000003">
    <property type="protein sequence ID" value="MBL0424651.1"/>
    <property type="molecule type" value="Genomic_DNA"/>
</dbReference>
<sequence length="112" mass="12304">MRKHLPGVLAAALIACIQLVGCVQMPTEKAGIPDVRPQISFRLIDESVRSAHIFIDGIHMGTAADYMDGVAALRLLPGTHMLKVTFMGATLMEEKFYVGDGVQRTFTVNREF</sequence>
<reference evidence="1 2" key="1">
    <citation type="journal article" date="2017" name="Int. J. Syst. Evol. Microbiol.">
        <title>Ramlibacter alkalitolerans sp. nov., alkali-tolerant bacterium isolated from soil of ginseng.</title>
        <authorList>
            <person name="Lee D.H."/>
            <person name="Cha C.J."/>
        </authorList>
    </citation>
    <scope>NUCLEOTIDE SEQUENCE [LARGE SCALE GENOMIC DNA]</scope>
    <source>
        <strain evidence="1 2">KACC 19305</strain>
    </source>
</reference>
<name>A0ABS1JL62_9BURK</name>